<comment type="caution">
    <text evidence="2">The sequence shown here is derived from an EMBL/GenBank/DDBJ whole genome shotgun (WGS) entry which is preliminary data.</text>
</comment>
<sequence length="106" mass="11845">MSNEFEICIDGKTAISGDRQSISMIFNNLSGKTFLVRDGSHPTLGTYEMYLEQVRSFWEVEIDVGSTIEMRETAEAKAERLHCIGADLPGSYRDAQGQSVVLELRP</sequence>
<protein>
    <recommendedName>
        <fullName evidence="1">DUF7688 domain-containing protein</fullName>
    </recommendedName>
</protein>
<feature type="domain" description="DUF7688" evidence="1">
    <location>
        <begin position="5"/>
        <end position="67"/>
    </location>
</feature>
<dbReference type="AlphaFoldDB" id="A0A0F9X0W8"/>
<dbReference type="EMBL" id="LAZR01000163">
    <property type="protein sequence ID" value="KKN85053.1"/>
    <property type="molecule type" value="Genomic_DNA"/>
</dbReference>
<name>A0A0F9X0W8_9ZZZZ</name>
<organism evidence="2">
    <name type="scientific">marine sediment metagenome</name>
    <dbReference type="NCBI Taxonomy" id="412755"/>
    <lineage>
        <taxon>unclassified sequences</taxon>
        <taxon>metagenomes</taxon>
        <taxon>ecological metagenomes</taxon>
    </lineage>
</organism>
<proteinExistence type="predicted"/>
<evidence type="ECO:0000259" key="1">
    <source>
        <dbReference type="Pfam" id="PF24737"/>
    </source>
</evidence>
<reference evidence="2" key="1">
    <citation type="journal article" date="2015" name="Nature">
        <title>Complex archaea that bridge the gap between prokaryotes and eukaryotes.</title>
        <authorList>
            <person name="Spang A."/>
            <person name="Saw J.H."/>
            <person name="Jorgensen S.L."/>
            <person name="Zaremba-Niedzwiedzka K."/>
            <person name="Martijn J."/>
            <person name="Lind A.E."/>
            <person name="van Eijk R."/>
            <person name="Schleper C."/>
            <person name="Guy L."/>
            <person name="Ettema T.J."/>
        </authorList>
    </citation>
    <scope>NUCLEOTIDE SEQUENCE</scope>
</reference>
<evidence type="ECO:0000313" key="2">
    <source>
        <dbReference type="EMBL" id="KKN85053.1"/>
    </source>
</evidence>
<accession>A0A0F9X0W8</accession>
<gene>
    <name evidence="2" type="ORF">LCGC14_0282220</name>
</gene>
<dbReference type="Pfam" id="PF24737">
    <property type="entry name" value="DUF7688"/>
    <property type="match status" value="1"/>
</dbReference>
<dbReference type="InterPro" id="IPR056105">
    <property type="entry name" value="DUF7688"/>
</dbReference>